<feature type="region of interest" description="Disordered" evidence="12">
    <location>
        <begin position="359"/>
        <end position="380"/>
    </location>
</feature>
<keyword evidence="3" id="KW-0479">Metal-binding</keyword>
<proteinExistence type="inferred from homology"/>
<evidence type="ECO:0000256" key="3">
    <source>
        <dbReference type="ARBA" id="ARBA00022723"/>
    </source>
</evidence>
<evidence type="ECO:0000256" key="11">
    <source>
        <dbReference type="PROSITE-ProRule" id="PRU00042"/>
    </source>
</evidence>
<keyword evidence="7" id="KW-0805">Transcription regulation</keyword>
<evidence type="ECO:0000256" key="7">
    <source>
        <dbReference type="ARBA" id="ARBA00023015"/>
    </source>
</evidence>
<protein>
    <recommendedName>
        <fullName evidence="13">C2H2-type domain-containing protein</fullName>
    </recommendedName>
</protein>
<dbReference type="Proteomes" id="UP000472266">
    <property type="component" value="Chromosome 4"/>
</dbReference>
<dbReference type="Gene3D" id="3.30.160.60">
    <property type="entry name" value="Classic Zinc Finger"/>
    <property type="match status" value="5"/>
</dbReference>
<sequence>MEPVIESVFSILQEAGKSDIAGYTGDCILSNYEEEEGIPEDLKQDVLPQLPEAHSSDTGPASLQRQQKEACDNPPHQKRGSRKPTLISDGQKPPTEEKPYKCTQCGKGFKGRPRLLNHLQTHTRERMFECVECGKSFSRKASLVVHRRVHTGEKPYKCKECEKTFGRASNLTAHHKTHTKKKAFSCTTCRKSFSGSAALFHHQKVHMDEKPFRCTECGNSFRLCSNFIKHQWIHLREKPSEQTADANCSEFTSLHHKEEQRCGAGKPETDHLNLVLEELQKMRENTDMLLLNQQSQLQVLQEIQKQLNILLSGNDLINSNVYSLGLLLGRQAAAAASLSFPLLNPSSLLPENASLLSQSSPGILPTTSRSVSQNPASSAS</sequence>
<dbReference type="GO" id="GO:0005634">
    <property type="term" value="C:nucleus"/>
    <property type="evidence" value="ECO:0007669"/>
    <property type="project" value="UniProtKB-SubCell"/>
</dbReference>
<feature type="domain" description="C2H2-type" evidence="13">
    <location>
        <begin position="100"/>
        <end position="127"/>
    </location>
</feature>
<keyword evidence="4" id="KW-0677">Repeat</keyword>
<name>A0A672TFJ8_STRHB</name>
<dbReference type="FunFam" id="3.30.160.60:FF:001465">
    <property type="entry name" value="Zinc finger protein 560"/>
    <property type="match status" value="1"/>
</dbReference>
<evidence type="ECO:0000256" key="4">
    <source>
        <dbReference type="ARBA" id="ARBA00022737"/>
    </source>
</evidence>
<reference evidence="14 15" key="1">
    <citation type="submission" date="2019-11" db="EMBL/GenBank/DDBJ databases">
        <title>Strigops habroptila (kakapo) genome, bStrHab1, primary haplotype, v2.</title>
        <authorList>
            <person name="Jarvis E.D."/>
            <person name="Howard J."/>
            <person name="Rhie A."/>
            <person name="Phillippy A."/>
            <person name="Korlach J."/>
            <person name="Digby A."/>
            <person name="Iorns D."/>
            <person name="Eason D."/>
            <person name="Robertson B."/>
            <person name="Raemaekers T."/>
            <person name="Howe K."/>
            <person name="Lewin H."/>
            <person name="Damas J."/>
            <person name="Hastie A."/>
            <person name="Tracey A."/>
            <person name="Chow W."/>
            <person name="Fedrigo O."/>
        </authorList>
    </citation>
    <scope>NUCLEOTIDE SEQUENCE [LARGE SCALE GENOMIC DNA]</scope>
</reference>
<dbReference type="GO" id="GO:0008270">
    <property type="term" value="F:zinc ion binding"/>
    <property type="evidence" value="ECO:0007669"/>
    <property type="project" value="UniProtKB-KW"/>
</dbReference>
<evidence type="ECO:0000256" key="5">
    <source>
        <dbReference type="ARBA" id="ARBA00022771"/>
    </source>
</evidence>
<dbReference type="FunFam" id="3.30.160.60:FF:000690">
    <property type="entry name" value="Zinc finger protein 354C"/>
    <property type="match status" value="1"/>
</dbReference>
<dbReference type="FunFam" id="3.30.160.60:FF:001630">
    <property type="entry name" value="Zinc finger protein 888"/>
    <property type="match status" value="1"/>
</dbReference>
<reference evidence="14" key="2">
    <citation type="submission" date="2025-08" db="UniProtKB">
        <authorList>
            <consortium name="Ensembl"/>
        </authorList>
    </citation>
    <scope>IDENTIFICATION</scope>
</reference>
<feature type="domain" description="C2H2-type" evidence="13">
    <location>
        <begin position="212"/>
        <end position="239"/>
    </location>
</feature>
<feature type="domain" description="C2H2-type" evidence="13">
    <location>
        <begin position="156"/>
        <end position="183"/>
    </location>
</feature>
<dbReference type="FunFam" id="3.30.160.60:FF:000320">
    <property type="entry name" value="Zinc finger protein 777"/>
    <property type="match status" value="1"/>
</dbReference>
<dbReference type="Pfam" id="PF00096">
    <property type="entry name" value="zf-C2H2"/>
    <property type="match status" value="4"/>
</dbReference>
<dbReference type="GeneTree" id="ENSGT01150000286944"/>
<keyword evidence="8" id="KW-0238">DNA-binding</keyword>
<evidence type="ECO:0000256" key="12">
    <source>
        <dbReference type="SAM" id="MobiDB-lite"/>
    </source>
</evidence>
<keyword evidence="15" id="KW-1185">Reference proteome</keyword>
<dbReference type="AlphaFoldDB" id="A0A672TFJ8"/>
<keyword evidence="9" id="KW-0804">Transcription</keyword>
<dbReference type="SMART" id="SM00355">
    <property type="entry name" value="ZnF_C2H2"/>
    <property type="match status" value="5"/>
</dbReference>
<feature type="domain" description="C2H2-type" evidence="13">
    <location>
        <begin position="128"/>
        <end position="155"/>
    </location>
</feature>
<dbReference type="PROSITE" id="PS50157">
    <property type="entry name" value="ZINC_FINGER_C2H2_2"/>
    <property type="match status" value="5"/>
</dbReference>
<dbReference type="PROSITE" id="PS00028">
    <property type="entry name" value="ZINC_FINGER_C2H2_1"/>
    <property type="match status" value="5"/>
</dbReference>
<keyword evidence="5 11" id="KW-0863">Zinc-finger</keyword>
<dbReference type="InParanoid" id="A0A672TFJ8"/>
<evidence type="ECO:0000256" key="9">
    <source>
        <dbReference type="ARBA" id="ARBA00023163"/>
    </source>
</evidence>
<dbReference type="InterPro" id="IPR013087">
    <property type="entry name" value="Znf_C2H2_type"/>
</dbReference>
<keyword evidence="6" id="KW-0862">Zinc</keyword>
<evidence type="ECO:0000256" key="8">
    <source>
        <dbReference type="ARBA" id="ARBA00023125"/>
    </source>
</evidence>
<dbReference type="Ensembl" id="ENSSHBT00005000352.1">
    <property type="protein sequence ID" value="ENSSHBP00005000268.1"/>
    <property type="gene ID" value="ENSSHBG00005000271.1"/>
</dbReference>
<dbReference type="GO" id="GO:0000978">
    <property type="term" value="F:RNA polymerase II cis-regulatory region sequence-specific DNA binding"/>
    <property type="evidence" value="ECO:0007669"/>
    <property type="project" value="TreeGrafter"/>
</dbReference>
<comment type="subcellular location">
    <subcellularLocation>
        <location evidence="1">Nucleus</location>
    </subcellularLocation>
</comment>
<evidence type="ECO:0000256" key="1">
    <source>
        <dbReference type="ARBA" id="ARBA00004123"/>
    </source>
</evidence>
<evidence type="ECO:0000313" key="15">
    <source>
        <dbReference type="Proteomes" id="UP000472266"/>
    </source>
</evidence>
<feature type="region of interest" description="Disordered" evidence="12">
    <location>
        <begin position="39"/>
        <end position="103"/>
    </location>
</feature>
<dbReference type="PANTHER" id="PTHR23226">
    <property type="entry name" value="ZINC FINGER AND SCAN DOMAIN-CONTAINING"/>
    <property type="match status" value="1"/>
</dbReference>
<feature type="compositionally biased region" description="Polar residues" evidence="12">
    <location>
        <begin position="56"/>
        <end position="65"/>
    </location>
</feature>
<evidence type="ECO:0000256" key="6">
    <source>
        <dbReference type="ARBA" id="ARBA00022833"/>
    </source>
</evidence>
<evidence type="ECO:0000256" key="10">
    <source>
        <dbReference type="ARBA" id="ARBA00023242"/>
    </source>
</evidence>
<keyword evidence="10" id="KW-0539">Nucleus</keyword>
<feature type="domain" description="C2H2-type" evidence="13">
    <location>
        <begin position="184"/>
        <end position="211"/>
    </location>
</feature>
<accession>A0A672TFJ8</accession>
<dbReference type="PANTHER" id="PTHR23226:SF416">
    <property type="entry name" value="FI01424P"/>
    <property type="match status" value="1"/>
</dbReference>
<evidence type="ECO:0000259" key="13">
    <source>
        <dbReference type="PROSITE" id="PS50157"/>
    </source>
</evidence>
<dbReference type="GO" id="GO:0000981">
    <property type="term" value="F:DNA-binding transcription factor activity, RNA polymerase II-specific"/>
    <property type="evidence" value="ECO:0007669"/>
    <property type="project" value="TreeGrafter"/>
</dbReference>
<dbReference type="InterPro" id="IPR036236">
    <property type="entry name" value="Znf_C2H2_sf"/>
</dbReference>
<reference evidence="14" key="3">
    <citation type="submission" date="2025-09" db="UniProtKB">
        <authorList>
            <consortium name="Ensembl"/>
        </authorList>
    </citation>
    <scope>IDENTIFICATION</scope>
</reference>
<dbReference type="GO" id="GO:0000122">
    <property type="term" value="P:negative regulation of transcription by RNA polymerase II"/>
    <property type="evidence" value="ECO:0007669"/>
    <property type="project" value="UniProtKB-ARBA"/>
</dbReference>
<organism evidence="14 15">
    <name type="scientific">Strigops habroptila</name>
    <name type="common">Kakapo</name>
    <dbReference type="NCBI Taxonomy" id="2489341"/>
    <lineage>
        <taxon>Eukaryota</taxon>
        <taxon>Metazoa</taxon>
        <taxon>Chordata</taxon>
        <taxon>Craniata</taxon>
        <taxon>Vertebrata</taxon>
        <taxon>Euteleostomi</taxon>
        <taxon>Archelosauria</taxon>
        <taxon>Archosauria</taxon>
        <taxon>Dinosauria</taxon>
        <taxon>Saurischia</taxon>
        <taxon>Theropoda</taxon>
        <taxon>Coelurosauria</taxon>
        <taxon>Aves</taxon>
        <taxon>Neognathae</taxon>
        <taxon>Neoaves</taxon>
        <taxon>Telluraves</taxon>
        <taxon>Australaves</taxon>
        <taxon>Psittaciformes</taxon>
        <taxon>Psittacidae</taxon>
        <taxon>Strigops</taxon>
    </lineage>
</organism>
<dbReference type="SUPFAM" id="SSF57667">
    <property type="entry name" value="beta-beta-alpha zinc fingers"/>
    <property type="match status" value="3"/>
</dbReference>
<evidence type="ECO:0000313" key="14">
    <source>
        <dbReference type="Ensembl" id="ENSSHBP00005000268.1"/>
    </source>
</evidence>
<evidence type="ECO:0000256" key="2">
    <source>
        <dbReference type="ARBA" id="ARBA00006991"/>
    </source>
</evidence>
<comment type="similarity">
    <text evidence="2">Belongs to the krueppel C2H2-type zinc-finger protein family.</text>
</comment>